<dbReference type="SUPFAM" id="SSF53474">
    <property type="entry name" value="alpha/beta-Hydrolases"/>
    <property type="match status" value="1"/>
</dbReference>
<proteinExistence type="predicted"/>
<dbReference type="InterPro" id="IPR029058">
    <property type="entry name" value="AB_hydrolase_fold"/>
</dbReference>
<evidence type="ECO:0000313" key="4">
    <source>
        <dbReference type="Proteomes" id="UP001391051"/>
    </source>
</evidence>
<evidence type="ECO:0000259" key="2">
    <source>
        <dbReference type="Pfam" id="PF00135"/>
    </source>
</evidence>
<gene>
    <name evidence="3" type="ORF">PG986_014763</name>
</gene>
<feature type="domain" description="Carboxylesterase type B" evidence="2">
    <location>
        <begin position="30"/>
        <end position="500"/>
    </location>
</feature>
<protein>
    <submittedName>
        <fullName evidence="3">Carboxylesterase</fullName>
    </submittedName>
</protein>
<dbReference type="Pfam" id="PF00135">
    <property type="entry name" value="COesterase"/>
    <property type="match status" value="1"/>
</dbReference>
<dbReference type="PANTHER" id="PTHR11559">
    <property type="entry name" value="CARBOXYLESTERASE"/>
    <property type="match status" value="1"/>
</dbReference>
<feature type="chain" id="PRO_5045122355" evidence="1">
    <location>
        <begin position="18"/>
        <end position="542"/>
    </location>
</feature>
<comment type="caution">
    <text evidence="3">The sequence shown here is derived from an EMBL/GenBank/DDBJ whole genome shotgun (WGS) entry which is preliminary data.</text>
</comment>
<accession>A0ABR1PTW9</accession>
<dbReference type="InterPro" id="IPR002018">
    <property type="entry name" value="CarbesteraseB"/>
</dbReference>
<name>A0ABR1PTW9_9PEZI</name>
<dbReference type="RefSeq" id="XP_066693223.1">
    <property type="nucleotide sequence ID" value="XM_066850985.1"/>
</dbReference>
<dbReference type="Proteomes" id="UP001391051">
    <property type="component" value="Unassembled WGS sequence"/>
</dbReference>
<dbReference type="EMBL" id="JAQQWE010000010">
    <property type="protein sequence ID" value="KAK7937895.1"/>
    <property type="molecule type" value="Genomic_DNA"/>
</dbReference>
<keyword evidence="4" id="KW-1185">Reference proteome</keyword>
<sequence length="542" mass="57939">MLFKLLPLAASLSFAAASPCAKPPSASGTPRVLLPQGTIDGFRDSHNNSVFLGVPFAQSTGGKNRWKRPQDLPLPQGNKSAAVLNATSYGPTCPQAITGTSYSRQDEDCLNLNVWAPSEGGREGARLPVFVYMYGGAMVTGSSSNPQFQGNNFARNGVIFVSFNTRESIWASPNSAELGGDGESQNFGILDVEKALDWIHQNIAAFGGDPDHIVFGGHSSGSVHVDHYLWNHPDTWLKGAVQMSANAISGPAYAPSNAALDVVAAEAGCGTGPGQLECLRTVDALAMQTAFFNATANTWFTPVIDDITRFSDYPTRFAAGAYPSHVPLLTGNSDGEGTIFSLVYSAENANFSEWITTFDADSAHIPASVLRGAYDYDHDVADSATESRMSGTQYGDARFNCPVDFFVDLRSETQATWEYRFFGAYDNVVGVPGTAPTHGTEIPFFLGGNECFASLQGVTAAQQALADAIHAWFVAWIKNPAAGPGWEQVKPGNGSLAKLGVPGDELFRILGSTSEHNSRCQAVYKPFFPDYPVVQNPVRKSS</sequence>
<dbReference type="GeneID" id="92084047"/>
<feature type="signal peptide" evidence="1">
    <location>
        <begin position="1"/>
        <end position="17"/>
    </location>
</feature>
<keyword evidence="1" id="KW-0732">Signal</keyword>
<dbReference type="Gene3D" id="3.40.50.1820">
    <property type="entry name" value="alpha/beta hydrolase"/>
    <property type="match status" value="1"/>
</dbReference>
<dbReference type="InterPro" id="IPR050309">
    <property type="entry name" value="Type-B_Carboxylest/Lipase"/>
</dbReference>
<evidence type="ECO:0000256" key="1">
    <source>
        <dbReference type="SAM" id="SignalP"/>
    </source>
</evidence>
<reference evidence="3 4" key="1">
    <citation type="submission" date="2023-01" db="EMBL/GenBank/DDBJ databases">
        <title>Analysis of 21 Apiospora genomes using comparative genomics revels a genus with tremendous synthesis potential of carbohydrate active enzymes and secondary metabolites.</title>
        <authorList>
            <person name="Sorensen T."/>
        </authorList>
    </citation>
    <scope>NUCLEOTIDE SEQUENCE [LARGE SCALE GENOMIC DNA]</scope>
    <source>
        <strain evidence="3 4">CBS 24483</strain>
    </source>
</reference>
<evidence type="ECO:0000313" key="3">
    <source>
        <dbReference type="EMBL" id="KAK7937895.1"/>
    </source>
</evidence>
<organism evidence="3 4">
    <name type="scientific">Apiospora aurea</name>
    <dbReference type="NCBI Taxonomy" id="335848"/>
    <lineage>
        <taxon>Eukaryota</taxon>
        <taxon>Fungi</taxon>
        <taxon>Dikarya</taxon>
        <taxon>Ascomycota</taxon>
        <taxon>Pezizomycotina</taxon>
        <taxon>Sordariomycetes</taxon>
        <taxon>Xylariomycetidae</taxon>
        <taxon>Amphisphaeriales</taxon>
        <taxon>Apiosporaceae</taxon>
        <taxon>Apiospora</taxon>
    </lineage>
</organism>